<dbReference type="InterPro" id="IPR043502">
    <property type="entry name" value="DNA/RNA_pol_sf"/>
</dbReference>
<accession>A0A915DQ17</accession>
<sequence>MRNDLAKTEIIIEPARFHELMMDHKIEVSLITPCQQHDQSELPTKTDFIQEHSSSNSVISMWTTSAARLKLYSYMRQVDDAPGCRLLYTDTDSVIYEHPDGQNPLTTGEHLGEMSMEYTDYAIEDYVSIFFIIHANTSSCSLFKNNDYQIVIQVFCDNARRRVLLFTPTQKV</sequence>
<organism evidence="1 2">
    <name type="scientific">Ditylenchus dipsaci</name>
    <dbReference type="NCBI Taxonomy" id="166011"/>
    <lineage>
        <taxon>Eukaryota</taxon>
        <taxon>Metazoa</taxon>
        <taxon>Ecdysozoa</taxon>
        <taxon>Nematoda</taxon>
        <taxon>Chromadorea</taxon>
        <taxon>Rhabditida</taxon>
        <taxon>Tylenchina</taxon>
        <taxon>Tylenchomorpha</taxon>
        <taxon>Sphaerularioidea</taxon>
        <taxon>Anguinidae</taxon>
        <taxon>Anguininae</taxon>
        <taxon>Ditylenchus</taxon>
    </lineage>
</organism>
<name>A0A915DQ17_9BILA</name>
<dbReference type="AlphaFoldDB" id="A0A915DQ17"/>
<evidence type="ECO:0000313" key="2">
    <source>
        <dbReference type="WBParaSite" id="jg21705"/>
    </source>
</evidence>
<dbReference type="PANTHER" id="PTHR33568:SF3">
    <property type="entry name" value="DNA-DIRECTED DNA POLYMERASE"/>
    <property type="match status" value="1"/>
</dbReference>
<keyword evidence="1" id="KW-1185">Reference proteome</keyword>
<dbReference type="Gene3D" id="3.90.1600.10">
    <property type="entry name" value="Palm domain of DNA polymerase"/>
    <property type="match status" value="1"/>
</dbReference>
<dbReference type="Proteomes" id="UP000887574">
    <property type="component" value="Unplaced"/>
</dbReference>
<reference evidence="2" key="1">
    <citation type="submission" date="2022-11" db="UniProtKB">
        <authorList>
            <consortium name="WormBaseParasite"/>
        </authorList>
    </citation>
    <scope>IDENTIFICATION</scope>
</reference>
<dbReference type="InterPro" id="IPR023211">
    <property type="entry name" value="DNA_pol_palm_dom_sf"/>
</dbReference>
<dbReference type="WBParaSite" id="jg21705">
    <property type="protein sequence ID" value="jg21705"/>
    <property type="gene ID" value="jg21705"/>
</dbReference>
<protein>
    <submittedName>
        <fullName evidence="2">DNA-directed DNA polymerase</fullName>
    </submittedName>
</protein>
<dbReference type="PANTHER" id="PTHR33568">
    <property type="entry name" value="DNA POLYMERASE"/>
    <property type="match status" value="1"/>
</dbReference>
<proteinExistence type="predicted"/>
<evidence type="ECO:0000313" key="1">
    <source>
        <dbReference type="Proteomes" id="UP000887574"/>
    </source>
</evidence>
<dbReference type="SUPFAM" id="SSF56672">
    <property type="entry name" value="DNA/RNA polymerases"/>
    <property type="match status" value="1"/>
</dbReference>